<dbReference type="EMBL" id="UINC01031825">
    <property type="protein sequence ID" value="SVB18484.1"/>
    <property type="molecule type" value="Genomic_DNA"/>
</dbReference>
<protein>
    <submittedName>
        <fullName evidence="1">Uncharacterized protein</fullName>
    </submittedName>
</protein>
<feature type="non-terminal residue" evidence="1">
    <location>
        <position position="146"/>
    </location>
</feature>
<accession>A0A382BXZ2</accession>
<sequence length="146" mass="16814">MFSNSKLYLFLAIFYLGILGCASEELTSARLYIQQENWEKAEEFLVKALEVEPENPEIPYLLGKLIYAKGKEWGKMNEMFDLALNLNEEKVILEGGTVKEYVEQSRSQYWTNSYNSGVNEFSKFRKLLGDGRKTSLKKAISSFKEA</sequence>
<organism evidence="1">
    <name type="scientific">marine metagenome</name>
    <dbReference type="NCBI Taxonomy" id="408172"/>
    <lineage>
        <taxon>unclassified sequences</taxon>
        <taxon>metagenomes</taxon>
        <taxon>ecological metagenomes</taxon>
    </lineage>
</organism>
<dbReference type="Gene3D" id="1.25.40.10">
    <property type="entry name" value="Tetratricopeptide repeat domain"/>
    <property type="match status" value="1"/>
</dbReference>
<dbReference type="InterPro" id="IPR019734">
    <property type="entry name" value="TPR_rpt"/>
</dbReference>
<name>A0A382BXZ2_9ZZZZ</name>
<proteinExistence type="predicted"/>
<dbReference type="PROSITE" id="PS51257">
    <property type="entry name" value="PROKAR_LIPOPROTEIN"/>
    <property type="match status" value="1"/>
</dbReference>
<dbReference type="PROSITE" id="PS50005">
    <property type="entry name" value="TPR"/>
    <property type="match status" value="1"/>
</dbReference>
<reference evidence="1" key="1">
    <citation type="submission" date="2018-05" db="EMBL/GenBank/DDBJ databases">
        <authorList>
            <person name="Lanie J.A."/>
            <person name="Ng W.-L."/>
            <person name="Kazmierczak K.M."/>
            <person name="Andrzejewski T.M."/>
            <person name="Davidsen T.M."/>
            <person name="Wayne K.J."/>
            <person name="Tettelin H."/>
            <person name="Glass J.I."/>
            <person name="Rusch D."/>
            <person name="Podicherti R."/>
            <person name="Tsui H.-C.T."/>
            <person name="Winkler M.E."/>
        </authorList>
    </citation>
    <scope>NUCLEOTIDE SEQUENCE</scope>
</reference>
<dbReference type="AlphaFoldDB" id="A0A382BXZ2"/>
<evidence type="ECO:0000313" key="1">
    <source>
        <dbReference type="EMBL" id="SVB18484.1"/>
    </source>
</evidence>
<dbReference type="InterPro" id="IPR011990">
    <property type="entry name" value="TPR-like_helical_dom_sf"/>
</dbReference>
<gene>
    <name evidence="1" type="ORF">METZ01_LOCUS171338</name>
</gene>
<dbReference type="SUPFAM" id="SSF48452">
    <property type="entry name" value="TPR-like"/>
    <property type="match status" value="1"/>
</dbReference>